<gene>
    <name evidence="2" type="ordered locus">Os07g0252200</name>
    <name evidence="2" type="ORF">OSNPB_070252200</name>
</gene>
<evidence type="ECO:0000313" key="2">
    <source>
        <dbReference type="EMBL" id="BAT00850.1"/>
    </source>
</evidence>
<keyword evidence="3" id="KW-1185">Reference proteome</keyword>
<dbReference type="Proteomes" id="UP000059680">
    <property type="component" value="Chromosome 7"/>
</dbReference>
<protein>
    <submittedName>
        <fullName evidence="2">Os07g0252200 protein</fullName>
    </submittedName>
</protein>
<reference evidence="2 3" key="3">
    <citation type="journal article" date="2013" name="Rice">
        <title>Improvement of the Oryza sativa Nipponbare reference genome using next generation sequence and optical map data.</title>
        <authorList>
            <person name="Kawahara Y."/>
            <person name="de la Bastide M."/>
            <person name="Hamilton J.P."/>
            <person name="Kanamori H."/>
            <person name="McCombie W.R."/>
            <person name="Ouyang S."/>
            <person name="Schwartz D.C."/>
            <person name="Tanaka T."/>
            <person name="Wu J."/>
            <person name="Zhou S."/>
            <person name="Childs K.L."/>
            <person name="Davidson R.M."/>
            <person name="Lin H."/>
            <person name="Quesada-Ocampo L."/>
            <person name="Vaillancourt B."/>
            <person name="Sakai H."/>
            <person name="Lee S.S."/>
            <person name="Kim J."/>
            <person name="Numa H."/>
            <person name="Itoh T."/>
            <person name="Buell C.R."/>
            <person name="Matsumoto T."/>
        </authorList>
    </citation>
    <scope>NUCLEOTIDE SEQUENCE [LARGE SCALE GENOMIC DNA]</scope>
    <source>
        <strain evidence="3">cv. Nipponbare</strain>
    </source>
</reference>
<organism evidence="2 3">
    <name type="scientific">Oryza sativa subsp. japonica</name>
    <name type="common">Rice</name>
    <dbReference type="NCBI Taxonomy" id="39947"/>
    <lineage>
        <taxon>Eukaryota</taxon>
        <taxon>Viridiplantae</taxon>
        <taxon>Streptophyta</taxon>
        <taxon>Embryophyta</taxon>
        <taxon>Tracheophyta</taxon>
        <taxon>Spermatophyta</taxon>
        <taxon>Magnoliopsida</taxon>
        <taxon>Liliopsida</taxon>
        <taxon>Poales</taxon>
        <taxon>Poaceae</taxon>
        <taxon>BOP clade</taxon>
        <taxon>Oryzoideae</taxon>
        <taxon>Oryzeae</taxon>
        <taxon>Oryzinae</taxon>
        <taxon>Oryza</taxon>
        <taxon>Oryza sativa</taxon>
    </lineage>
</organism>
<name>A0A0N7KN77_ORYSJ</name>
<feature type="region of interest" description="Disordered" evidence="1">
    <location>
        <begin position="75"/>
        <end position="98"/>
    </location>
</feature>
<dbReference type="EMBL" id="AP014963">
    <property type="protein sequence ID" value="BAT00850.1"/>
    <property type="molecule type" value="Genomic_DNA"/>
</dbReference>
<dbReference type="AlphaFoldDB" id="A0A0N7KN77"/>
<evidence type="ECO:0000256" key="1">
    <source>
        <dbReference type="SAM" id="MobiDB-lite"/>
    </source>
</evidence>
<proteinExistence type="predicted"/>
<reference evidence="3" key="1">
    <citation type="journal article" date="2005" name="Nature">
        <title>The map-based sequence of the rice genome.</title>
        <authorList>
            <consortium name="International rice genome sequencing project (IRGSP)"/>
            <person name="Matsumoto T."/>
            <person name="Wu J."/>
            <person name="Kanamori H."/>
            <person name="Katayose Y."/>
            <person name="Fujisawa M."/>
            <person name="Namiki N."/>
            <person name="Mizuno H."/>
            <person name="Yamamoto K."/>
            <person name="Antonio B.A."/>
            <person name="Baba T."/>
            <person name="Sakata K."/>
            <person name="Nagamura Y."/>
            <person name="Aoki H."/>
            <person name="Arikawa K."/>
            <person name="Arita K."/>
            <person name="Bito T."/>
            <person name="Chiden Y."/>
            <person name="Fujitsuka N."/>
            <person name="Fukunaka R."/>
            <person name="Hamada M."/>
            <person name="Harada C."/>
            <person name="Hayashi A."/>
            <person name="Hijishita S."/>
            <person name="Honda M."/>
            <person name="Hosokawa S."/>
            <person name="Ichikawa Y."/>
            <person name="Idonuma A."/>
            <person name="Iijima M."/>
            <person name="Ikeda M."/>
            <person name="Ikeno M."/>
            <person name="Ito K."/>
            <person name="Ito S."/>
            <person name="Ito T."/>
            <person name="Ito Y."/>
            <person name="Ito Y."/>
            <person name="Iwabuchi A."/>
            <person name="Kamiya K."/>
            <person name="Karasawa W."/>
            <person name="Kurita K."/>
            <person name="Katagiri S."/>
            <person name="Kikuta A."/>
            <person name="Kobayashi H."/>
            <person name="Kobayashi N."/>
            <person name="Machita K."/>
            <person name="Maehara T."/>
            <person name="Masukawa M."/>
            <person name="Mizubayashi T."/>
            <person name="Mukai Y."/>
            <person name="Nagasaki H."/>
            <person name="Nagata Y."/>
            <person name="Naito S."/>
            <person name="Nakashima M."/>
            <person name="Nakama Y."/>
            <person name="Nakamichi Y."/>
            <person name="Nakamura M."/>
            <person name="Meguro A."/>
            <person name="Negishi M."/>
            <person name="Ohta I."/>
            <person name="Ohta T."/>
            <person name="Okamoto M."/>
            <person name="Ono N."/>
            <person name="Saji S."/>
            <person name="Sakaguchi M."/>
            <person name="Sakai K."/>
            <person name="Shibata M."/>
            <person name="Shimokawa T."/>
            <person name="Song J."/>
            <person name="Takazaki Y."/>
            <person name="Terasawa K."/>
            <person name="Tsugane M."/>
            <person name="Tsuji K."/>
            <person name="Ueda S."/>
            <person name="Waki K."/>
            <person name="Yamagata H."/>
            <person name="Yamamoto M."/>
            <person name="Yamamoto S."/>
            <person name="Yamane H."/>
            <person name="Yoshiki S."/>
            <person name="Yoshihara R."/>
            <person name="Yukawa K."/>
            <person name="Zhong H."/>
            <person name="Yano M."/>
            <person name="Yuan Q."/>
            <person name="Ouyang S."/>
            <person name="Liu J."/>
            <person name="Jones K.M."/>
            <person name="Gansberger K."/>
            <person name="Moffat K."/>
            <person name="Hill J."/>
            <person name="Bera J."/>
            <person name="Fadrosh D."/>
            <person name="Jin S."/>
            <person name="Johri S."/>
            <person name="Kim M."/>
            <person name="Overton L."/>
            <person name="Reardon M."/>
            <person name="Tsitrin T."/>
            <person name="Vuong H."/>
            <person name="Weaver B."/>
            <person name="Ciecko A."/>
            <person name="Tallon L."/>
            <person name="Jackson J."/>
            <person name="Pai G."/>
            <person name="Aken S.V."/>
            <person name="Utterback T."/>
            <person name="Reidmuller S."/>
            <person name="Feldblyum T."/>
            <person name="Hsiao J."/>
            <person name="Zismann V."/>
            <person name="Iobst S."/>
            <person name="de Vazeille A.R."/>
            <person name="Buell C.R."/>
            <person name="Ying K."/>
            <person name="Li Y."/>
            <person name="Lu T."/>
            <person name="Huang Y."/>
            <person name="Zhao Q."/>
            <person name="Feng Q."/>
            <person name="Zhang L."/>
            <person name="Zhu J."/>
            <person name="Weng Q."/>
            <person name="Mu J."/>
            <person name="Lu Y."/>
            <person name="Fan D."/>
            <person name="Liu Y."/>
            <person name="Guan J."/>
            <person name="Zhang Y."/>
            <person name="Yu S."/>
            <person name="Liu X."/>
            <person name="Zhang Y."/>
            <person name="Hong G."/>
            <person name="Han B."/>
            <person name="Choisne N."/>
            <person name="Demange N."/>
            <person name="Orjeda G."/>
            <person name="Samain S."/>
            <person name="Cattolico L."/>
            <person name="Pelletier E."/>
            <person name="Couloux A."/>
            <person name="Segurens B."/>
            <person name="Wincker P."/>
            <person name="D'Hont A."/>
            <person name="Scarpelli C."/>
            <person name="Weissenbach J."/>
            <person name="Salanoubat M."/>
            <person name="Quetier F."/>
            <person name="Yu Y."/>
            <person name="Kim H.R."/>
            <person name="Rambo T."/>
            <person name="Currie J."/>
            <person name="Collura K."/>
            <person name="Luo M."/>
            <person name="Yang T."/>
            <person name="Ammiraju J.S.S."/>
            <person name="Engler F."/>
            <person name="Soderlund C."/>
            <person name="Wing R.A."/>
            <person name="Palmer L.E."/>
            <person name="de la Bastide M."/>
            <person name="Spiegel L."/>
            <person name="Nascimento L."/>
            <person name="Zutavern T."/>
            <person name="O'Shaughnessy A."/>
            <person name="Dike S."/>
            <person name="Dedhia N."/>
            <person name="Preston R."/>
            <person name="Balija V."/>
            <person name="McCombie W.R."/>
            <person name="Chow T."/>
            <person name="Chen H."/>
            <person name="Chung M."/>
            <person name="Chen C."/>
            <person name="Shaw J."/>
            <person name="Wu H."/>
            <person name="Hsiao K."/>
            <person name="Chao Y."/>
            <person name="Chu M."/>
            <person name="Cheng C."/>
            <person name="Hour A."/>
            <person name="Lee P."/>
            <person name="Lin S."/>
            <person name="Lin Y."/>
            <person name="Liou J."/>
            <person name="Liu S."/>
            <person name="Hsing Y."/>
            <person name="Raghuvanshi S."/>
            <person name="Mohanty A."/>
            <person name="Bharti A.K."/>
            <person name="Gaur A."/>
            <person name="Gupta V."/>
            <person name="Kumar D."/>
            <person name="Ravi V."/>
            <person name="Vij S."/>
            <person name="Kapur A."/>
            <person name="Khurana P."/>
            <person name="Khurana P."/>
            <person name="Khurana J.P."/>
            <person name="Tyagi A.K."/>
            <person name="Gaikwad K."/>
            <person name="Singh A."/>
            <person name="Dalal V."/>
            <person name="Srivastava S."/>
            <person name="Dixit A."/>
            <person name="Pal A.K."/>
            <person name="Ghazi I.A."/>
            <person name="Yadav M."/>
            <person name="Pandit A."/>
            <person name="Bhargava A."/>
            <person name="Sureshbabu K."/>
            <person name="Batra K."/>
            <person name="Sharma T.R."/>
            <person name="Mohapatra T."/>
            <person name="Singh N.K."/>
            <person name="Messing J."/>
            <person name="Nelson A.B."/>
            <person name="Fuks G."/>
            <person name="Kavchok S."/>
            <person name="Keizer G."/>
            <person name="Linton E."/>
            <person name="Llaca V."/>
            <person name="Song R."/>
            <person name="Tanyolac B."/>
            <person name="Young S."/>
            <person name="Ho-Il K."/>
            <person name="Hahn J.H."/>
            <person name="Sangsakoo G."/>
            <person name="Vanavichit A."/>
            <person name="de Mattos Luiz.A.T."/>
            <person name="Zimmer P.D."/>
            <person name="Malone G."/>
            <person name="Dellagostin O."/>
            <person name="de Oliveira A.C."/>
            <person name="Bevan M."/>
            <person name="Bancroft I."/>
            <person name="Minx P."/>
            <person name="Cordum H."/>
            <person name="Wilson R."/>
            <person name="Cheng Z."/>
            <person name="Jin W."/>
            <person name="Jiang J."/>
            <person name="Leong S.A."/>
            <person name="Iwama H."/>
            <person name="Gojobori T."/>
            <person name="Itoh T."/>
            <person name="Niimura Y."/>
            <person name="Fujii Y."/>
            <person name="Habara T."/>
            <person name="Sakai H."/>
            <person name="Sato Y."/>
            <person name="Wilson G."/>
            <person name="Kumar K."/>
            <person name="McCouch S."/>
            <person name="Juretic N."/>
            <person name="Hoen D."/>
            <person name="Wright S."/>
            <person name="Bruskiewich R."/>
            <person name="Bureau T."/>
            <person name="Miyao A."/>
            <person name="Hirochika H."/>
            <person name="Nishikawa T."/>
            <person name="Kadowaki K."/>
            <person name="Sugiura M."/>
            <person name="Burr B."/>
            <person name="Sasaki T."/>
        </authorList>
    </citation>
    <scope>NUCLEOTIDE SEQUENCE [LARGE SCALE GENOMIC DNA]</scope>
    <source>
        <strain evidence="3">cv. Nipponbare</strain>
    </source>
</reference>
<accession>A0A0N7KN77</accession>
<sequence length="98" mass="10963">PEVASVSRIGGTWRRRLVPSGSRRWSSIGACGRGGDPRRWPRRRSTHVAEKEIHVGGRLLEHELCNFLHRRSWRSGGRGEAAKVGDKTSVQLPGMRPT</sequence>
<reference evidence="2 3" key="2">
    <citation type="journal article" date="2013" name="Plant Cell Physiol.">
        <title>Rice Annotation Project Database (RAP-DB): an integrative and interactive database for rice genomics.</title>
        <authorList>
            <person name="Sakai H."/>
            <person name="Lee S.S."/>
            <person name="Tanaka T."/>
            <person name="Numa H."/>
            <person name="Kim J."/>
            <person name="Kawahara Y."/>
            <person name="Wakimoto H."/>
            <person name="Yang C.C."/>
            <person name="Iwamoto M."/>
            <person name="Abe T."/>
            <person name="Yamada Y."/>
            <person name="Muto A."/>
            <person name="Inokuchi H."/>
            <person name="Ikemura T."/>
            <person name="Matsumoto T."/>
            <person name="Sasaki T."/>
            <person name="Itoh T."/>
        </authorList>
    </citation>
    <scope>NUCLEOTIDE SEQUENCE [LARGE SCALE GENOMIC DNA]</scope>
    <source>
        <strain evidence="3">cv. Nipponbare</strain>
    </source>
</reference>
<dbReference type="PaxDb" id="39947-A0A0N7KN77"/>
<dbReference type="InParanoid" id="A0A0N7KN77"/>
<feature type="non-terminal residue" evidence="2">
    <location>
        <position position="1"/>
    </location>
</feature>
<evidence type="ECO:0000313" key="3">
    <source>
        <dbReference type="Proteomes" id="UP000059680"/>
    </source>
</evidence>
<dbReference type="Gramene" id="Os07t0252200-01">
    <property type="protein sequence ID" value="Os07t0252200-01"/>
    <property type="gene ID" value="Os07g0252200"/>
</dbReference>